<dbReference type="SUPFAM" id="SSF54928">
    <property type="entry name" value="RNA-binding domain, RBD"/>
    <property type="match status" value="2"/>
</dbReference>
<accession>A0AAN8NAZ4</accession>
<dbReference type="AlphaFoldDB" id="A0AAN8NAZ4"/>
<feature type="domain" description="RRM" evidence="10">
    <location>
        <begin position="365"/>
        <end position="465"/>
    </location>
</feature>
<feature type="region of interest" description="Disordered" evidence="9">
    <location>
        <begin position="15"/>
        <end position="78"/>
    </location>
</feature>
<evidence type="ECO:0000256" key="9">
    <source>
        <dbReference type="SAM" id="MobiDB-lite"/>
    </source>
</evidence>
<feature type="compositionally biased region" description="Polar residues" evidence="9">
    <location>
        <begin position="64"/>
        <end position="76"/>
    </location>
</feature>
<dbReference type="GO" id="GO:0003723">
    <property type="term" value="F:RNA binding"/>
    <property type="evidence" value="ECO:0007669"/>
    <property type="project" value="UniProtKB-UniRule"/>
</dbReference>
<protein>
    <recommendedName>
        <fullName evidence="8">Splicing factor U2AF subunit</fullName>
    </recommendedName>
    <alternativeName>
        <fullName evidence="8">U2 snRNP auxiliary factor large subunit</fullName>
    </alternativeName>
</protein>
<evidence type="ECO:0000256" key="6">
    <source>
        <dbReference type="ARBA" id="ARBA00023242"/>
    </source>
</evidence>
<keyword evidence="2 8" id="KW-0507">mRNA processing</keyword>
<dbReference type="CDD" id="cd12230">
    <property type="entry name" value="RRM1_U2AF65"/>
    <property type="match status" value="1"/>
</dbReference>
<dbReference type="InterPro" id="IPR006529">
    <property type="entry name" value="U2AF_lg"/>
</dbReference>
<evidence type="ECO:0000256" key="3">
    <source>
        <dbReference type="ARBA" id="ARBA00022737"/>
    </source>
</evidence>
<gene>
    <name evidence="11" type="ORF">J4Q44_G00060100</name>
</gene>
<dbReference type="PROSITE" id="PS50102">
    <property type="entry name" value="RRM"/>
    <property type="match status" value="3"/>
</dbReference>
<dbReference type="GO" id="GO:0008380">
    <property type="term" value="P:RNA splicing"/>
    <property type="evidence" value="ECO:0007669"/>
    <property type="project" value="UniProtKB-KW"/>
</dbReference>
<evidence type="ECO:0000259" key="10">
    <source>
        <dbReference type="PROSITE" id="PS50102"/>
    </source>
</evidence>
<evidence type="ECO:0000256" key="4">
    <source>
        <dbReference type="ARBA" id="ARBA00022884"/>
    </source>
</evidence>
<keyword evidence="4 7" id="KW-0694">RNA-binding</keyword>
<dbReference type="EMBL" id="JAGTTL010000004">
    <property type="protein sequence ID" value="KAK6323671.1"/>
    <property type="molecule type" value="Genomic_DNA"/>
</dbReference>
<dbReference type="Gene3D" id="3.30.70.330">
    <property type="match status" value="3"/>
</dbReference>
<dbReference type="NCBIfam" id="TIGR01642">
    <property type="entry name" value="U2AF_lg"/>
    <property type="match status" value="1"/>
</dbReference>
<dbReference type="CDD" id="cd12231">
    <property type="entry name" value="RRM2_U2AF65"/>
    <property type="match status" value="1"/>
</dbReference>
<keyword evidence="12" id="KW-1185">Reference proteome</keyword>
<dbReference type="InterPro" id="IPR035979">
    <property type="entry name" value="RBD_domain_sf"/>
</dbReference>
<evidence type="ECO:0000313" key="12">
    <source>
        <dbReference type="Proteomes" id="UP001356427"/>
    </source>
</evidence>
<evidence type="ECO:0000256" key="7">
    <source>
        <dbReference type="PROSITE-ProRule" id="PRU00176"/>
    </source>
</evidence>
<proteinExistence type="inferred from homology"/>
<dbReference type="FunFam" id="3.30.70.330:FF:000074">
    <property type="entry name" value="U2 snRNP auxiliary factor large subunit"/>
    <property type="match status" value="1"/>
</dbReference>
<evidence type="ECO:0000256" key="8">
    <source>
        <dbReference type="RuleBase" id="RU364135"/>
    </source>
</evidence>
<dbReference type="PANTHER" id="PTHR23139">
    <property type="entry name" value="RNA-BINDING PROTEIN"/>
    <property type="match status" value="1"/>
</dbReference>
<sequence length="474" mass="53179">MSDFDEFERLLTENKKERDKENWHGRRTPSRSLSRERKKRSRERRKSRESRSDSKDRRRHRRSTPTQKQSQETVVSRSLALYREKKKKVRKYWDVPAPGFEHITPLQYKAMQAAGQIPATALLPTMITPEGLASTPTSVPVVGSQMTRQARRLYVGNIPFGITEEAMMDFFNAQMRLGGLTQAPGNPVLAVQINQDKNFAFLEFRSVDETTQAMAFDGIIFQGQSLKIRRPHDYQPLPGMSESPCVYVPGVVSTVVPDSAHKLFIGGLPNYLNDDQVKELLTSFGPLKAFNLVKDSATGLSKGYAFCEYVDVNLNDQAIAGLNGMQLGDKKLLVQRASVGAKNAALTGMNQTPVTLQVPGLIPTSMASLGGLPTEVLCLMNMVAVEELLDDEEYEEIVEDVRDECGKYGQVKSIEIPRPVDGLEVPGTGKIFVEFMTLFDSQKAMQALTGRKFANRVVVTKYCDPDAYHRRDFW</sequence>
<evidence type="ECO:0000256" key="2">
    <source>
        <dbReference type="ARBA" id="ARBA00022664"/>
    </source>
</evidence>
<comment type="similarity">
    <text evidence="8">Belongs to the splicing factor SR family.</text>
</comment>
<keyword evidence="5 8" id="KW-0508">mRNA splicing</keyword>
<keyword evidence="3" id="KW-0677">Repeat</keyword>
<feature type="domain" description="RRM" evidence="10">
    <location>
        <begin position="151"/>
        <end position="233"/>
    </location>
</feature>
<dbReference type="CDD" id="cd12232">
    <property type="entry name" value="RRM3_U2AF65"/>
    <property type="match status" value="1"/>
</dbReference>
<comment type="function">
    <text evidence="8">Necessary for the splicing of pre-mRNA.</text>
</comment>
<evidence type="ECO:0000256" key="5">
    <source>
        <dbReference type="ARBA" id="ARBA00023187"/>
    </source>
</evidence>
<dbReference type="GO" id="GO:0005634">
    <property type="term" value="C:nucleus"/>
    <property type="evidence" value="ECO:0007669"/>
    <property type="project" value="UniProtKB-SubCell"/>
</dbReference>
<name>A0AAN8NAZ4_9TELE</name>
<dbReference type="InterPro" id="IPR000504">
    <property type="entry name" value="RRM_dom"/>
</dbReference>
<evidence type="ECO:0000256" key="1">
    <source>
        <dbReference type="ARBA" id="ARBA00004123"/>
    </source>
</evidence>
<feature type="compositionally biased region" description="Basic and acidic residues" evidence="9">
    <location>
        <begin position="15"/>
        <end position="24"/>
    </location>
</feature>
<comment type="caution">
    <text evidence="11">The sequence shown here is derived from an EMBL/GenBank/DDBJ whole genome shotgun (WGS) entry which is preliminary data.</text>
</comment>
<comment type="subcellular location">
    <subcellularLocation>
        <location evidence="1 8">Nucleus</location>
    </subcellularLocation>
</comment>
<dbReference type="FunFam" id="3.30.70.330:FF:000097">
    <property type="entry name" value="U2 snRNP auxiliary factor large subunit"/>
    <property type="match status" value="1"/>
</dbReference>
<keyword evidence="6 8" id="KW-0539">Nucleus</keyword>
<feature type="domain" description="RRM" evidence="10">
    <location>
        <begin position="261"/>
        <end position="339"/>
    </location>
</feature>
<dbReference type="SMART" id="SM00360">
    <property type="entry name" value="RRM"/>
    <property type="match status" value="3"/>
</dbReference>
<feature type="compositionally biased region" description="Basic residues" evidence="9">
    <location>
        <begin position="36"/>
        <end position="48"/>
    </location>
</feature>
<dbReference type="Pfam" id="PF00076">
    <property type="entry name" value="RRM_1"/>
    <property type="match status" value="3"/>
</dbReference>
<dbReference type="InterPro" id="IPR012677">
    <property type="entry name" value="Nucleotide-bd_a/b_plait_sf"/>
</dbReference>
<dbReference type="Proteomes" id="UP001356427">
    <property type="component" value="Unassembled WGS sequence"/>
</dbReference>
<evidence type="ECO:0000313" key="11">
    <source>
        <dbReference type="EMBL" id="KAK6323671.1"/>
    </source>
</evidence>
<dbReference type="GO" id="GO:0006397">
    <property type="term" value="P:mRNA processing"/>
    <property type="evidence" value="ECO:0007669"/>
    <property type="project" value="UniProtKB-KW"/>
</dbReference>
<organism evidence="11 12">
    <name type="scientific">Coregonus suidteri</name>
    <dbReference type="NCBI Taxonomy" id="861788"/>
    <lineage>
        <taxon>Eukaryota</taxon>
        <taxon>Metazoa</taxon>
        <taxon>Chordata</taxon>
        <taxon>Craniata</taxon>
        <taxon>Vertebrata</taxon>
        <taxon>Euteleostomi</taxon>
        <taxon>Actinopterygii</taxon>
        <taxon>Neopterygii</taxon>
        <taxon>Teleostei</taxon>
        <taxon>Protacanthopterygii</taxon>
        <taxon>Salmoniformes</taxon>
        <taxon>Salmonidae</taxon>
        <taxon>Coregoninae</taxon>
        <taxon>Coregonus</taxon>
    </lineage>
</organism>
<reference evidence="11 12" key="1">
    <citation type="submission" date="2021-04" db="EMBL/GenBank/DDBJ databases">
        <authorList>
            <person name="De Guttry C."/>
            <person name="Zahm M."/>
            <person name="Klopp C."/>
            <person name="Cabau C."/>
            <person name="Louis A."/>
            <person name="Berthelot C."/>
            <person name="Parey E."/>
            <person name="Roest Crollius H."/>
            <person name="Montfort J."/>
            <person name="Robinson-Rechavi M."/>
            <person name="Bucao C."/>
            <person name="Bouchez O."/>
            <person name="Gislard M."/>
            <person name="Lluch J."/>
            <person name="Milhes M."/>
            <person name="Lampietro C."/>
            <person name="Lopez Roques C."/>
            <person name="Donnadieu C."/>
            <person name="Braasch I."/>
            <person name="Desvignes T."/>
            <person name="Postlethwait J."/>
            <person name="Bobe J."/>
            <person name="Wedekind C."/>
            <person name="Guiguen Y."/>
        </authorList>
    </citation>
    <scope>NUCLEOTIDE SEQUENCE [LARGE SCALE GENOMIC DNA]</scope>
    <source>
        <strain evidence="11">Cs_M1</strain>
        <tissue evidence="11">Blood</tissue>
    </source>
</reference>